<dbReference type="AlphaFoldDB" id="A0AAV9X1W4"/>
<feature type="compositionally biased region" description="Basic and acidic residues" evidence="1">
    <location>
        <begin position="71"/>
        <end position="84"/>
    </location>
</feature>
<dbReference type="EMBL" id="JAVHJO010000012">
    <property type="protein sequence ID" value="KAK6531946.1"/>
    <property type="molecule type" value="Genomic_DNA"/>
</dbReference>
<proteinExistence type="predicted"/>
<feature type="compositionally biased region" description="Acidic residues" evidence="1">
    <location>
        <begin position="98"/>
        <end position="125"/>
    </location>
</feature>
<name>A0AAV9X1W4_9PEZI</name>
<evidence type="ECO:0000313" key="2">
    <source>
        <dbReference type="EMBL" id="KAK6531946.1"/>
    </source>
</evidence>
<gene>
    <name evidence="2" type="ORF">TWF694_003110</name>
</gene>
<dbReference type="Proteomes" id="UP001365542">
    <property type="component" value="Unassembled WGS sequence"/>
</dbReference>
<evidence type="ECO:0000256" key="1">
    <source>
        <dbReference type="SAM" id="MobiDB-lite"/>
    </source>
</evidence>
<organism evidence="2 3">
    <name type="scientific">Orbilia ellipsospora</name>
    <dbReference type="NCBI Taxonomy" id="2528407"/>
    <lineage>
        <taxon>Eukaryota</taxon>
        <taxon>Fungi</taxon>
        <taxon>Dikarya</taxon>
        <taxon>Ascomycota</taxon>
        <taxon>Pezizomycotina</taxon>
        <taxon>Orbiliomycetes</taxon>
        <taxon>Orbiliales</taxon>
        <taxon>Orbiliaceae</taxon>
        <taxon>Orbilia</taxon>
    </lineage>
</organism>
<keyword evidence="3" id="KW-1185">Reference proteome</keyword>
<feature type="region of interest" description="Disordered" evidence="1">
    <location>
        <begin position="71"/>
        <end position="190"/>
    </location>
</feature>
<protein>
    <submittedName>
        <fullName evidence="2">Uncharacterized protein</fullName>
    </submittedName>
</protein>
<comment type="caution">
    <text evidence="2">The sequence shown here is derived from an EMBL/GenBank/DDBJ whole genome shotgun (WGS) entry which is preliminary data.</text>
</comment>
<reference evidence="2 3" key="1">
    <citation type="submission" date="2019-10" db="EMBL/GenBank/DDBJ databases">
        <authorList>
            <person name="Palmer J.M."/>
        </authorList>
    </citation>
    <scope>NUCLEOTIDE SEQUENCE [LARGE SCALE GENOMIC DNA]</scope>
    <source>
        <strain evidence="2 3">TWF694</strain>
    </source>
</reference>
<sequence length="190" mass="21781">MPVGYRPASYWAFENENPLKRKDDWEEFAKDKTAMELRGEVQRTLGGLTGSREFLSTNDVKNMILFGGRIEEVGSDEEKRSKSEVEEEAEESPTLVESELEDYVDTDMEDQEEEDDEGDHEDEGMDEKWEWFQEASGMSAEDLEWARGLAEGKGLAQLWEEDRGDEDGSEGYEYDQEGDLNMDDMGGEED</sequence>
<evidence type="ECO:0000313" key="3">
    <source>
        <dbReference type="Proteomes" id="UP001365542"/>
    </source>
</evidence>
<feature type="compositionally biased region" description="Acidic residues" evidence="1">
    <location>
        <begin position="162"/>
        <end position="190"/>
    </location>
</feature>
<accession>A0AAV9X1W4</accession>